<protein>
    <submittedName>
        <fullName evidence="2">Uncharacterized protein</fullName>
    </submittedName>
</protein>
<accession>A0A0D7AFY6</accession>
<gene>
    <name evidence="2" type="ORF">FISHEDRAFT_57781</name>
</gene>
<evidence type="ECO:0000313" key="2">
    <source>
        <dbReference type="EMBL" id="KIY50064.1"/>
    </source>
</evidence>
<feature type="region of interest" description="Disordered" evidence="1">
    <location>
        <begin position="1"/>
        <end position="21"/>
    </location>
</feature>
<dbReference type="EMBL" id="KN881694">
    <property type="protein sequence ID" value="KIY50064.1"/>
    <property type="molecule type" value="Genomic_DNA"/>
</dbReference>
<proteinExistence type="predicted"/>
<sequence>MACNYIGGSRTTHRPYKRSGYKDQQTSAVAVVVKATTKTQSERQSSKTLGSHTRHFTSVHIFLVGPVTRKGSRPEAQDGKEVLSTQHGSGIPSENRAAESVDGGLVASIEKRYVLYLFELARNVRASGAEQTTARIEIQEPFVLSYDRAARSGCVPGSSYRPELRAPGGPGVPVPGAPGPGVPVPVPFVLVAWAKLLPVTKSSDFIIFICTTEHIVKTFMYMVLYAVLTKQHLPSKLRVNQLAKKPHNGNATLDDLQDTRALDVRSHSQFQES</sequence>
<evidence type="ECO:0000256" key="1">
    <source>
        <dbReference type="SAM" id="MobiDB-lite"/>
    </source>
</evidence>
<feature type="region of interest" description="Disordered" evidence="1">
    <location>
        <begin position="69"/>
        <end position="96"/>
    </location>
</feature>
<organism evidence="2 3">
    <name type="scientific">Fistulina hepatica ATCC 64428</name>
    <dbReference type="NCBI Taxonomy" id="1128425"/>
    <lineage>
        <taxon>Eukaryota</taxon>
        <taxon>Fungi</taxon>
        <taxon>Dikarya</taxon>
        <taxon>Basidiomycota</taxon>
        <taxon>Agaricomycotina</taxon>
        <taxon>Agaricomycetes</taxon>
        <taxon>Agaricomycetidae</taxon>
        <taxon>Agaricales</taxon>
        <taxon>Fistulinaceae</taxon>
        <taxon>Fistulina</taxon>
    </lineage>
</organism>
<name>A0A0D7AFY6_9AGAR</name>
<dbReference type="AlphaFoldDB" id="A0A0D7AFY6"/>
<dbReference type="Proteomes" id="UP000054144">
    <property type="component" value="Unassembled WGS sequence"/>
</dbReference>
<reference evidence="2 3" key="1">
    <citation type="journal article" date="2015" name="Fungal Genet. Biol.">
        <title>Evolution of novel wood decay mechanisms in Agaricales revealed by the genome sequences of Fistulina hepatica and Cylindrobasidium torrendii.</title>
        <authorList>
            <person name="Floudas D."/>
            <person name="Held B.W."/>
            <person name="Riley R."/>
            <person name="Nagy L.G."/>
            <person name="Koehler G."/>
            <person name="Ransdell A.S."/>
            <person name="Younus H."/>
            <person name="Chow J."/>
            <person name="Chiniquy J."/>
            <person name="Lipzen A."/>
            <person name="Tritt A."/>
            <person name="Sun H."/>
            <person name="Haridas S."/>
            <person name="LaButti K."/>
            <person name="Ohm R.A."/>
            <person name="Kues U."/>
            <person name="Blanchette R.A."/>
            <person name="Grigoriev I.V."/>
            <person name="Minto R.E."/>
            <person name="Hibbett D.S."/>
        </authorList>
    </citation>
    <scope>NUCLEOTIDE SEQUENCE [LARGE SCALE GENOMIC DNA]</scope>
    <source>
        <strain evidence="2 3">ATCC 64428</strain>
    </source>
</reference>
<evidence type="ECO:0000313" key="3">
    <source>
        <dbReference type="Proteomes" id="UP000054144"/>
    </source>
</evidence>
<keyword evidence="3" id="KW-1185">Reference proteome</keyword>
<feature type="compositionally biased region" description="Basic and acidic residues" evidence="1">
    <location>
        <begin position="72"/>
        <end position="81"/>
    </location>
</feature>